<evidence type="ECO:0000256" key="10">
    <source>
        <dbReference type="RuleBase" id="RU003465"/>
    </source>
</evidence>
<evidence type="ECO:0000256" key="9">
    <source>
        <dbReference type="ARBA" id="ARBA00048107"/>
    </source>
</evidence>
<reference evidence="14" key="1">
    <citation type="submission" date="2022-11" db="UniProtKB">
        <authorList>
            <consortium name="WormBaseParasite"/>
        </authorList>
    </citation>
    <scope>IDENTIFICATION</scope>
</reference>
<dbReference type="Gene3D" id="3.60.40.10">
    <property type="entry name" value="PPM-type phosphatase domain"/>
    <property type="match status" value="1"/>
</dbReference>
<dbReference type="InterPro" id="IPR009000">
    <property type="entry name" value="Transl_B-barrel_sf"/>
</dbReference>
<dbReference type="CDD" id="cd01888">
    <property type="entry name" value="eIF2_gamma"/>
    <property type="match status" value="1"/>
</dbReference>
<organism evidence="13 14">
    <name type="scientific">Meloidogyne javanica</name>
    <name type="common">Root-knot nematode worm</name>
    <dbReference type="NCBI Taxonomy" id="6303"/>
    <lineage>
        <taxon>Eukaryota</taxon>
        <taxon>Metazoa</taxon>
        <taxon>Ecdysozoa</taxon>
        <taxon>Nematoda</taxon>
        <taxon>Chromadorea</taxon>
        <taxon>Rhabditida</taxon>
        <taxon>Tylenchina</taxon>
        <taxon>Tylenchomorpha</taxon>
        <taxon>Tylenchoidea</taxon>
        <taxon>Meloidogynidae</taxon>
        <taxon>Meloidogyninae</taxon>
        <taxon>Meloidogyne</taxon>
        <taxon>Meloidogyne incognita group</taxon>
    </lineage>
</organism>
<evidence type="ECO:0000313" key="13">
    <source>
        <dbReference type="Proteomes" id="UP000887561"/>
    </source>
</evidence>
<keyword evidence="3" id="KW-0479">Metal-binding</keyword>
<sequence>MKLDKTNEVNEKDEEVLKQDWLLKQDLSNLDPSKLTPLTEEVISRQATINIGTIGHVAHGKSTLVKAISGVHTVKFKNELERNITIKLGYANAKIYRCSNPECPRPHCYRSAGSSTPDRFKCERPNCTGDYVCVRHVSFVDCPGHDILMATMLNGAAVMDCWVPDAALLLIAGNETCPQPQSCEHLAAVEIMQLKNLIILQNKIDLINENQANDQHEQIKSFVNGTCAEQAPIIPISAQLKYNIDVVPLRDFTSEARLIVVRSFDVNKPGAEVEQLKGGVAGGSILKGILRIGQEIEVRPGIVSKLSDGKVQCRPIYSKIVSLFAEQNLLQYAVPGGLIGVGTQIDPTLCRGDRLVGHVLGAVGTLPDIYTDIEVAYYLLRRLLGVRTEVGKKAAKVAKLSKGEVLMNFMQKSVATTNFLHPRVVHCSRRNLATAKAAVDQILRANERTIIFSGDEQQAIARVDVGQVSANKPIEDFYSASKCLNSNAFLLGVFDGHGGATCARHVCTRLYDYICCSVLDKHRVVHMPIGEQLQWLFGSATPSLPADIDQVHQRNIREYFKRIKKKSNCPLTTVRDTLQTSFSVLDEDLAKSAMPDQNGLVCRMSVNAAVSGSCALVSHIRKNNLHVASCGDSAAVLGVHLANDVIARQLTRPHTVENLDEIARIRSAHPPSENRTILKANRLLGELYPLRAFGDVRFKWPKELQKVVLDPLGMPAPQHLLTPPYLTCLPEVFYHQLTSNDRFLVLATDGLWEFLDSDAVVRLVEDHMTGHSTLNVFRPEHKQPLGDVN</sequence>
<comment type="similarity">
    <text evidence="10">Belongs to the PP2C family.</text>
</comment>
<dbReference type="GO" id="GO:0005850">
    <property type="term" value="C:eukaryotic translation initiation factor 2 complex"/>
    <property type="evidence" value="ECO:0007669"/>
    <property type="project" value="TreeGrafter"/>
</dbReference>
<dbReference type="Gene3D" id="2.40.30.10">
    <property type="entry name" value="Translation factors"/>
    <property type="match status" value="2"/>
</dbReference>
<feature type="domain" description="PPM-type phosphatase" evidence="12">
    <location>
        <begin position="462"/>
        <end position="789"/>
    </location>
</feature>
<evidence type="ECO:0000256" key="2">
    <source>
        <dbReference type="ARBA" id="ARBA00022540"/>
    </source>
</evidence>
<keyword evidence="5 10" id="KW-0378">Hydrolase</keyword>
<dbReference type="EC" id="3.6.5.3" evidence="1"/>
<evidence type="ECO:0000256" key="5">
    <source>
        <dbReference type="ARBA" id="ARBA00022801"/>
    </source>
</evidence>
<dbReference type="InterPro" id="IPR044128">
    <property type="entry name" value="eIF2g_GTP-bd"/>
</dbReference>
<keyword evidence="7" id="KW-0648">Protein biosynthesis</keyword>
<dbReference type="SMART" id="SM00332">
    <property type="entry name" value="PP2Cc"/>
    <property type="match status" value="1"/>
</dbReference>
<evidence type="ECO:0000313" key="14">
    <source>
        <dbReference type="WBParaSite" id="scaffold4901_cov296.g8802"/>
    </source>
</evidence>
<dbReference type="PROSITE" id="PS51722">
    <property type="entry name" value="G_TR_2"/>
    <property type="match status" value="1"/>
</dbReference>
<dbReference type="Pfam" id="PF00009">
    <property type="entry name" value="GTP_EFTU"/>
    <property type="match status" value="1"/>
</dbReference>
<dbReference type="SUPFAM" id="SSF52540">
    <property type="entry name" value="P-loop containing nucleoside triphosphate hydrolases"/>
    <property type="match status" value="1"/>
</dbReference>
<dbReference type="PANTHER" id="PTHR42854">
    <property type="entry name" value="EUKARYOTIC TRANSLATION INITIATION FACTOR 2 SUBUNIT 3 FAMILY MEMBER"/>
    <property type="match status" value="1"/>
</dbReference>
<keyword evidence="4" id="KW-0547">Nucleotide-binding</keyword>
<dbReference type="PANTHER" id="PTHR42854:SF3">
    <property type="entry name" value="EUKARYOTIC TRANSLATION INITIATION FACTOR 2 SUBUNIT 3-RELATED"/>
    <property type="match status" value="1"/>
</dbReference>
<dbReference type="NCBIfam" id="NF003077">
    <property type="entry name" value="PRK04000.1"/>
    <property type="match status" value="1"/>
</dbReference>
<dbReference type="FunFam" id="3.40.50.300:FF:000065">
    <property type="entry name" value="Eukaryotic translation initiation factor 2 subunit gamma"/>
    <property type="match status" value="1"/>
</dbReference>
<evidence type="ECO:0000256" key="1">
    <source>
        <dbReference type="ARBA" id="ARBA00011986"/>
    </source>
</evidence>
<dbReference type="WBParaSite" id="scaffold4901_cov296.g8802">
    <property type="protein sequence ID" value="scaffold4901_cov296.g8802"/>
    <property type="gene ID" value="scaffold4901_cov296.g8802"/>
</dbReference>
<dbReference type="PRINTS" id="PR00315">
    <property type="entry name" value="ELONGATNFCT"/>
</dbReference>
<dbReference type="PROSITE" id="PS01032">
    <property type="entry name" value="PPM_1"/>
    <property type="match status" value="1"/>
</dbReference>
<dbReference type="SUPFAM" id="SSF50447">
    <property type="entry name" value="Translation proteins"/>
    <property type="match status" value="1"/>
</dbReference>
<accession>A0A915MTE3</accession>
<keyword evidence="2" id="KW-0396">Initiation factor</keyword>
<dbReference type="GO" id="GO:0004721">
    <property type="term" value="F:phosphoprotein phosphatase activity"/>
    <property type="evidence" value="ECO:0007669"/>
    <property type="project" value="UniProtKB-KW"/>
</dbReference>
<evidence type="ECO:0000256" key="7">
    <source>
        <dbReference type="ARBA" id="ARBA00022917"/>
    </source>
</evidence>
<keyword evidence="13" id="KW-1185">Reference proteome</keyword>
<keyword evidence="8" id="KW-0342">GTP-binding</keyword>
<evidence type="ECO:0000259" key="11">
    <source>
        <dbReference type="PROSITE" id="PS51722"/>
    </source>
</evidence>
<dbReference type="InterPro" id="IPR050543">
    <property type="entry name" value="eIF2G"/>
</dbReference>
<protein>
    <recommendedName>
        <fullName evidence="1">protein-synthesizing GTPase</fullName>
        <ecNumber evidence="1">3.6.5.3</ecNumber>
    </recommendedName>
</protein>
<dbReference type="GO" id="GO:0000049">
    <property type="term" value="F:tRNA binding"/>
    <property type="evidence" value="ECO:0007669"/>
    <property type="project" value="InterPro"/>
</dbReference>
<dbReference type="PROSITE" id="PS51746">
    <property type="entry name" value="PPM_2"/>
    <property type="match status" value="1"/>
</dbReference>
<dbReference type="Pfam" id="PF00481">
    <property type="entry name" value="PP2C"/>
    <property type="match status" value="1"/>
</dbReference>
<dbReference type="GO" id="GO:0005525">
    <property type="term" value="F:GTP binding"/>
    <property type="evidence" value="ECO:0007669"/>
    <property type="project" value="UniProtKB-KW"/>
</dbReference>
<dbReference type="InterPro" id="IPR044127">
    <property type="entry name" value="eIF2g_dom_2"/>
</dbReference>
<dbReference type="FunFam" id="2.40.30.10:FF:000009">
    <property type="entry name" value="Eukaryotic translation initiation factor 2 subunit gamma"/>
    <property type="match status" value="1"/>
</dbReference>
<dbReference type="AlphaFoldDB" id="A0A915MTE3"/>
<dbReference type="SUPFAM" id="SSF81606">
    <property type="entry name" value="PP2C-like"/>
    <property type="match status" value="1"/>
</dbReference>
<dbReference type="GO" id="GO:0046872">
    <property type="term" value="F:metal ion binding"/>
    <property type="evidence" value="ECO:0007669"/>
    <property type="project" value="UniProtKB-KW"/>
</dbReference>
<dbReference type="GO" id="GO:0003743">
    <property type="term" value="F:translation initiation factor activity"/>
    <property type="evidence" value="ECO:0007669"/>
    <property type="project" value="UniProtKB-KW"/>
</dbReference>
<dbReference type="CDD" id="cd03688">
    <property type="entry name" value="eIF2_gamma_II"/>
    <property type="match status" value="1"/>
</dbReference>
<name>A0A915MTE3_MELJA</name>
<comment type="catalytic activity">
    <reaction evidence="9">
        <text>GTP + H2O = GDP + phosphate + H(+)</text>
        <dbReference type="Rhea" id="RHEA:19669"/>
        <dbReference type="ChEBI" id="CHEBI:15377"/>
        <dbReference type="ChEBI" id="CHEBI:15378"/>
        <dbReference type="ChEBI" id="CHEBI:37565"/>
        <dbReference type="ChEBI" id="CHEBI:43474"/>
        <dbReference type="ChEBI" id="CHEBI:58189"/>
        <dbReference type="EC" id="3.6.5.3"/>
    </reaction>
</comment>
<keyword evidence="6 10" id="KW-0904">Protein phosphatase</keyword>
<evidence type="ECO:0000256" key="8">
    <source>
        <dbReference type="ARBA" id="ARBA00023134"/>
    </source>
</evidence>
<evidence type="ECO:0000259" key="12">
    <source>
        <dbReference type="PROSITE" id="PS51746"/>
    </source>
</evidence>
<dbReference type="GO" id="GO:0005829">
    <property type="term" value="C:cytosol"/>
    <property type="evidence" value="ECO:0007669"/>
    <property type="project" value="TreeGrafter"/>
</dbReference>
<dbReference type="CDD" id="cd00143">
    <property type="entry name" value="PP2Cc"/>
    <property type="match status" value="1"/>
</dbReference>
<dbReference type="InterPro" id="IPR027417">
    <property type="entry name" value="P-loop_NTPase"/>
</dbReference>
<dbReference type="GO" id="GO:0001731">
    <property type="term" value="P:formation of translation preinitiation complex"/>
    <property type="evidence" value="ECO:0007669"/>
    <property type="project" value="TreeGrafter"/>
</dbReference>
<evidence type="ECO:0000256" key="3">
    <source>
        <dbReference type="ARBA" id="ARBA00022723"/>
    </source>
</evidence>
<evidence type="ECO:0000256" key="4">
    <source>
        <dbReference type="ARBA" id="ARBA00022741"/>
    </source>
</evidence>
<proteinExistence type="inferred from homology"/>
<dbReference type="Gene3D" id="3.40.50.300">
    <property type="entry name" value="P-loop containing nucleotide triphosphate hydrolases"/>
    <property type="match status" value="1"/>
</dbReference>
<dbReference type="InterPro" id="IPR001932">
    <property type="entry name" value="PPM-type_phosphatase-like_dom"/>
</dbReference>
<dbReference type="Proteomes" id="UP000887561">
    <property type="component" value="Unplaced"/>
</dbReference>
<dbReference type="InterPro" id="IPR000795">
    <property type="entry name" value="T_Tr_GTP-bd_dom"/>
</dbReference>
<evidence type="ECO:0000256" key="6">
    <source>
        <dbReference type="ARBA" id="ARBA00022912"/>
    </source>
</evidence>
<feature type="domain" description="Tr-type G" evidence="11">
    <location>
        <begin position="46"/>
        <end position="261"/>
    </location>
</feature>
<dbReference type="InterPro" id="IPR036457">
    <property type="entry name" value="PPM-type-like_dom_sf"/>
</dbReference>
<dbReference type="InterPro" id="IPR000222">
    <property type="entry name" value="PP2C_BS"/>
</dbReference>
<dbReference type="GO" id="GO:0003924">
    <property type="term" value="F:GTPase activity"/>
    <property type="evidence" value="ECO:0007669"/>
    <property type="project" value="InterPro"/>
</dbReference>